<sequence>MGIISRLIGAIFTRIMDLIKTLVLAILVALLVLMSPAAFVEIGCRTDSGRALYQPILPREHQRALADSYLAYPRVQIAHSYEEYAKVIATDNPHHFNFLSALENYWATSCQLVKAADISGGSDLSVRSDLYISGIGYTADIALKAAYEETIGRISAGTRGAQHSPLDKESAKMARDFAALIADADWYNYDFATDNQMLAQRRTGTPRDSERRIALGIEFSAKHSLASLLRAISSDHDTTTKIHSIVSNISEDALLRIPKLRIVQSRPEGIQIETSGGEVLSEIIQLIALQNGEIIEIAGQDRILVSTLSHTPTPEALATFPRQGFDNHRAIYPAYLSQLADDIRAYESAPNSSIERIFAF</sequence>
<comment type="caution">
    <text evidence="1">The sequence shown here is derived from an EMBL/GenBank/DDBJ whole genome shotgun (WGS) entry which is preliminary data.</text>
</comment>
<organism evidence="1 2">
    <name type="scientific">Amylibacter marinus</name>
    <dbReference type="NCBI Taxonomy" id="1475483"/>
    <lineage>
        <taxon>Bacteria</taxon>
        <taxon>Pseudomonadati</taxon>
        <taxon>Pseudomonadota</taxon>
        <taxon>Alphaproteobacteria</taxon>
        <taxon>Rhodobacterales</taxon>
        <taxon>Paracoccaceae</taxon>
        <taxon>Amylibacter</taxon>
    </lineage>
</organism>
<evidence type="ECO:0000313" key="1">
    <source>
        <dbReference type="EMBL" id="GLQ35412.1"/>
    </source>
</evidence>
<dbReference type="EMBL" id="BSNN01000004">
    <property type="protein sequence ID" value="GLQ35412.1"/>
    <property type="molecule type" value="Genomic_DNA"/>
</dbReference>
<dbReference type="Proteomes" id="UP001156694">
    <property type="component" value="Unassembled WGS sequence"/>
</dbReference>
<accession>A0ABQ5VVF3</accession>
<reference evidence="2" key="1">
    <citation type="journal article" date="2019" name="Int. J. Syst. Evol. Microbiol.">
        <title>The Global Catalogue of Microorganisms (GCM) 10K type strain sequencing project: providing services to taxonomists for standard genome sequencing and annotation.</title>
        <authorList>
            <consortium name="The Broad Institute Genomics Platform"/>
            <consortium name="The Broad Institute Genome Sequencing Center for Infectious Disease"/>
            <person name="Wu L."/>
            <person name="Ma J."/>
        </authorList>
    </citation>
    <scope>NUCLEOTIDE SEQUENCE [LARGE SCALE GENOMIC DNA]</scope>
    <source>
        <strain evidence="2">NBRC 110140</strain>
    </source>
</reference>
<keyword evidence="2" id="KW-1185">Reference proteome</keyword>
<proteinExistence type="predicted"/>
<name>A0ABQ5VVF3_9RHOB</name>
<gene>
    <name evidence="1" type="ORF">GCM10007939_16950</name>
</gene>
<protein>
    <submittedName>
        <fullName evidence="1">Uncharacterized protein</fullName>
    </submittedName>
</protein>
<evidence type="ECO:0000313" key="2">
    <source>
        <dbReference type="Proteomes" id="UP001156694"/>
    </source>
</evidence>
<dbReference type="RefSeq" id="WP_284377814.1">
    <property type="nucleotide sequence ID" value="NZ_BSNN01000004.1"/>
</dbReference>